<sequence>MQRDQPDALRARDVRCIVVDEHRAARLQPEPRQRQPVDRRIRLHQFLRARHHDVAEAIEHRRFARAERRPEFVAEVGDAEQRHARRLQFVDQRGHARHRIADALQKPRPPGGDQIGMLRIQRNKLRRGLGEVAPSVMLEMPFVRDDVAQERIERPIVVDQAPIEDPGIPVVQDPADIEDDRRRRDGSLDIGWSQAQVA</sequence>
<comment type="caution">
    <text evidence="2">The sequence shown here is derived from an EMBL/GenBank/DDBJ whole genome shotgun (WGS) entry which is preliminary data.</text>
</comment>
<protein>
    <submittedName>
        <fullName evidence="2">Uncharacterized protein</fullName>
    </submittedName>
</protein>
<organism evidence="2 3">
    <name type="scientific">Diploscapter pachys</name>
    <dbReference type="NCBI Taxonomy" id="2018661"/>
    <lineage>
        <taxon>Eukaryota</taxon>
        <taxon>Metazoa</taxon>
        <taxon>Ecdysozoa</taxon>
        <taxon>Nematoda</taxon>
        <taxon>Chromadorea</taxon>
        <taxon>Rhabditida</taxon>
        <taxon>Rhabditina</taxon>
        <taxon>Rhabditomorpha</taxon>
        <taxon>Rhabditoidea</taxon>
        <taxon>Rhabditidae</taxon>
        <taxon>Diploscapter</taxon>
    </lineage>
</organism>
<dbReference type="Proteomes" id="UP000218231">
    <property type="component" value="Unassembled WGS sequence"/>
</dbReference>
<evidence type="ECO:0000313" key="3">
    <source>
        <dbReference type="Proteomes" id="UP000218231"/>
    </source>
</evidence>
<dbReference type="AlphaFoldDB" id="A0A2A2M3Y2"/>
<gene>
    <name evidence="2" type="ORF">WR25_25066</name>
</gene>
<name>A0A2A2M3Y2_9BILA</name>
<evidence type="ECO:0000256" key="1">
    <source>
        <dbReference type="SAM" id="MobiDB-lite"/>
    </source>
</evidence>
<accession>A0A2A2M3Y2</accession>
<dbReference type="EMBL" id="LIAE01005822">
    <property type="protein sequence ID" value="PAV93005.1"/>
    <property type="molecule type" value="Genomic_DNA"/>
</dbReference>
<evidence type="ECO:0000313" key="2">
    <source>
        <dbReference type="EMBL" id="PAV93005.1"/>
    </source>
</evidence>
<proteinExistence type="predicted"/>
<feature type="region of interest" description="Disordered" evidence="1">
    <location>
        <begin position="163"/>
        <end position="198"/>
    </location>
</feature>
<keyword evidence="3" id="KW-1185">Reference proteome</keyword>
<reference evidence="2 3" key="1">
    <citation type="journal article" date="2017" name="Curr. Biol.">
        <title>Genome architecture and evolution of a unichromosomal asexual nematode.</title>
        <authorList>
            <person name="Fradin H."/>
            <person name="Zegar C."/>
            <person name="Gutwein M."/>
            <person name="Lucas J."/>
            <person name="Kovtun M."/>
            <person name="Corcoran D."/>
            <person name="Baugh L.R."/>
            <person name="Kiontke K."/>
            <person name="Gunsalus K."/>
            <person name="Fitch D.H."/>
            <person name="Piano F."/>
        </authorList>
    </citation>
    <scope>NUCLEOTIDE SEQUENCE [LARGE SCALE GENOMIC DNA]</scope>
    <source>
        <strain evidence="2">PF1309</strain>
    </source>
</reference>